<evidence type="ECO:0000256" key="1">
    <source>
        <dbReference type="ARBA" id="ARBA00004613"/>
    </source>
</evidence>
<keyword evidence="7 12" id="KW-0720">Serine protease</keyword>
<dbReference type="InterPro" id="IPR033116">
    <property type="entry name" value="TRYPSIN_SER"/>
</dbReference>
<dbReference type="SMART" id="SM00020">
    <property type="entry name" value="Tryp_SPc"/>
    <property type="match status" value="1"/>
</dbReference>
<keyword evidence="2" id="KW-0964">Secreted</keyword>
<evidence type="ECO:0000259" key="13">
    <source>
        <dbReference type="PROSITE" id="PS50240"/>
    </source>
</evidence>
<dbReference type="InterPro" id="IPR018114">
    <property type="entry name" value="TRYPSIN_HIS"/>
</dbReference>
<keyword evidence="5" id="KW-0222">Digestion</keyword>
<dbReference type="PROSITE" id="PS00135">
    <property type="entry name" value="TRYPSIN_SER"/>
    <property type="match status" value="1"/>
</dbReference>
<keyword evidence="4" id="KW-0732">Signal</keyword>
<dbReference type="GO" id="GO:0004252">
    <property type="term" value="F:serine-type endopeptidase activity"/>
    <property type="evidence" value="ECO:0007669"/>
    <property type="project" value="UniProtKB-EC"/>
</dbReference>
<evidence type="ECO:0000256" key="11">
    <source>
        <dbReference type="ARBA" id="ARBA00038868"/>
    </source>
</evidence>
<dbReference type="PROSITE" id="PS00134">
    <property type="entry name" value="TRYPSIN_HIS"/>
    <property type="match status" value="1"/>
</dbReference>
<dbReference type="PROSITE" id="PS50240">
    <property type="entry name" value="TRYPSIN_DOM"/>
    <property type="match status" value="1"/>
</dbReference>
<dbReference type="GO" id="GO:0007586">
    <property type="term" value="P:digestion"/>
    <property type="evidence" value="ECO:0007669"/>
    <property type="project" value="UniProtKB-KW"/>
</dbReference>
<dbReference type="EC" id="3.4.21.4" evidence="11"/>
<feature type="domain" description="Peptidase S1" evidence="13">
    <location>
        <begin position="63"/>
        <end position="300"/>
    </location>
</feature>
<evidence type="ECO:0000313" key="14">
    <source>
        <dbReference type="EMBL" id="KAF5914479.1"/>
    </source>
</evidence>
<evidence type="ECO:0000256" key="4">
    <source>
        <dbReference type="ARBA" id="ARBA00022729"/>
    </source>
</evidence>
<keyword evidence="6 12" id="KW-0378">Hydrolase</keyword>
<dbReference type="InterPro" id="IPR050127">
    <property type="entry name" value="Serine_Proteases_S1"/>
</dbReference>
<name>A0A7J7EFD4_DICBM</name>
<dbReference type="AlphaFoldDB" id="A0A7J7EFD4"/>
<dbReference type="PANTHER" id="PTHR24264:SF15">
    <property type="entry name" value="RIKEN CDNA 2210010C04 GENE"/>
    <property type="match status" value="1"/>
</dbReference>
<dbReference type="FunFam" id="2.40.10.10:FF:000166">
    <property type="entry name" value="Trypsin"/>
    <property type="match status" value="1"/>
</dbReference>
<comment type="catalytic activity">
    <reaction evidence="10">
        <text>Preferential cleavage: Arg-|-Xaa, Lys-|-Xaa.</text>
        <dbReference type="EC" id="3.4.21.4"/>
    </reaction>
</comment>
<organism evidence="14 15">
    <name type="scientific">Diceros bicornis minor</name>
    <name type="common">South-central black rhinoceros</name>
    <dbReference type="NCBI Taxonomy" id="77932"/>
    <lineage>
        <taxon>Eukaryota</taxon>
        <taxon>Metazoa</taxon>
        <taxon>Chordata</taxon>
        <taxon>Craniata</taxon>
        <taxon>Vertebrata</taxon>
        <taxon>Euteleostomi</taxon>
        <taxon>Mammalia</taxon>
        <taxon>Eutheria</taxon>
        <taxon>Laurasiatheria</taxon>
        <taxon>Perissodactyla</taxon>
        <taxon>Rhinocerotidae</taxon>
        <taxon>Diceros</taxon>
    </lineage>
</organism>
<dbReference type="GO" id="GO:0005615">
    <property type="term" value="C:extracellular space"/>
    <property type="evidence" value="ECO:0007669"/>
    <property type="project" value="TreeGrafter"/>
</dbReference>
<evidence type="ECO:0000256" key="9">
    <source>
        <dbReference type="ARBA" id="ARBA00023180"/>
    </source>
</evidence>
<evidence type="ECO:0000256" key="5">
    <source>
        <dbReference type="ARBA" id="ARBA00022757"/>
    </source>
</evidence>
<dbReference type="EMBL" id="JACDTQ010003235">
    <property type="protein sequence ID" value="KAF5914479.1"/>
    <property type="molecule type" value="Genomic_DNA"/>
</dbReference>
<proteinExistence type="predicted"/>
<dbReference type="InterPro" id="IPR001254">
    <property type="entry name" value="Trypsin_dom"/>
</dbReference>
<dbReference type="PANTHER" id="PTHR24264">
    <property type="entry name" value="TRYPSIN-RELATED"/>
    <property type="match status" value="1"/>
</dbReference>
<dbReference type="GO" id="GO:0006508">
    <property type="term" value="P:proteolysis"/>
    <property type="evidence" value="ECO:0007669"/>
    <property type="project" value="UniProtKB-KW"/>
</dbReference>
<reference evidence="14 15" key="1">
    <citation type="journal article" date="2020" name="Mol. Biol. Evol.">
        <title>Interspecific Gene Flow and the Evolution of Specialization in Black and White Rhinoceros.</title>
        <authorList>
            <person name="Moodley Y."/>
            <person name="Westbury M.V."/>
            <person name="Russo I.M."/>
            <person name="Gopalakrishnan S."/>
            <person name="Rakotoarivelo A."/>
            <person name="Olsen R.A."/>
            <person name="Prost S."/>
            <person name="Tunstall T."/>
            <person name="Ryder O.A."/>
            <person name="Dalen L."/>
            <person name="Bruford M.W."/>
        </authorList>
    </citation>
    <scope>NUCLEOTIDE SEQUENCE [LARGE SCALE GENOMIC DNA]</scope>
    <source>
        <strain evidence="14">SBR-YM</strain>
        <tissue evidence="14">Skin</tissue>
    </source>
</reference>
<evidence type="ECO:0000256" key="3">
    <source>
        <dbReference type="ARBA" id="ARBA00022670"/>
    </source>
</evidence>
<accession>A0A7J7EFD4</accession>
<evidence type="ECO:0000313" key="15">
    <source>
        <dbReference type="Proteomes" id="UP000551758"/>
    </source>
</evidence>
<evidence type="ECO:0000256" key="6">
    <source>
        <dbReference type="ARBA" id="ARBA00022801"/>
    </source>
</evidence>
<dbReference type="Gene3D" id="2.40.10.10">
    <property type="entry name" value="Trypsin-like serine proteases"/>
    <property type="match status" value="2"/>
</dbReference>
<keyword evidence="3 12" id="KW-0645">Protease</keyword>
<keyword evidence="8" id="KW-1015">Disulfide bond</keyword>
<evidence type="ECO:0000256" key="8">
    <source>
        <dbReference type="ARBA" id="ARBA00023157"/>
    </source>
</evidence>
<dbReference type="InterPro" id="IPR001314">
    <property type="entry name" value="Peptidase_S1A"/>
</dbReference>
<evidence type="ECO:0000256" key="12">
    <source>
        <dbReference type="RuleBase" id="RU363034"/>
    </source>
</evidence>
<dbReference type="Pfam" id="PF00089">
    <property type="entry name" value="Trypsin"/>
    <property type="match status" value="1"/>
</dbReference>
<dbReference type="SUPFAM" id="SSF50494">
    <property type="entry name" value="Trypsin-like serine proteases"/>
    <property type="match status" value="1"/>
</dbReference>
<keyword evidence="15" id="KW-1185">Reference proteome</keyword>
<dbReference type="InterPro" id="IPR043504">
    <property type="entry name" value="Peptidase_S1_PA_chymotrypsin"/>
</dbReference>
<dbReference type="FunFam" id="2.40.10.10:FF:000054">
    <property type="entry name" value="Complement C1r subcomponent"/>
    <property type="match status" value="1"/>
</dbReference>
<comment type="caution">
    <text evidence="14">The sequence shown here is derived from an EMBL/GenBank/DDBJ whole genome shotgun (WGS) entry which is preliminary data.</text>
</comment>
<comment type="subcellular location">
    <subcellularLocation>
        <location evidence="1">Secreted</location>
    </subcellularLocation>
</comment>
<dbReference type="Proteomes" id="UP000551758">
    <property type="component" value="Unassembled WGS sequence"/>
</dbReference>
<evidence type="ECO:0000256" key="2">
    <source>
        <dbReference type="ARBA" id="ARBA00022525"/>
    </source>
</evidence>
<feature type="non-terminal residue" evidence="14">
    <location>
        <position position="1"/>
    </location>
</feature>
<gene>
    <name evidence="14" type="ORF">HPG69_016430</name>
</gene>
<dbReference type="CDD" id="cd00190">
    <property type="entry name" value="Tryp_SPc"/>
    <property type="match status" value="1"/>
</dbReference>
<dbReference type="InterPro" id="IPR009003">
    <property type="entry name" value="Peptidase_S1_PA"/>
</dbReference>
<protein>
    <recommendedName>
        <fullName evidence="11">trypsin</fullName>
        <ecNumber evidence="11">3.4.21.4</ecNumber>
    </recommendedName>
</protein>
<sequence length="302" mass="33087">RKKRFRLAEHPQCSHLKCYVAYFQIYLLLGSFRTKRDLQLSSPPPSHLLGALPKNGDNDDDKIVGGYTCDINALPYQVSLYAGSHLCGGALISRQWVLSAAHCYRPRFHLRLGEHNLAVTEGTEQFVSAVKIIKHPKYKSITTGHDIMLIKLAKPVILDESVNTISLPSSCPESGTQCLISGWGSTQPSARMRYPIENIADNEERVRSKFPNSLQCLRAPVLSNSTCHKAYPGLINNSMMCVGFLEDGKDACKGDSGGPVACNGTLQGIVSWGAGCALKGKPGVYTKVCNYIKWIQDTMAAN</sequence>
<keyword evidence="9" id="KW-0325">Glycoprotein</keyword>
<evidence type="ECO:0000256" key="7">
    <source>
        <dbReference type="ARBA" id="ARBA00022825"/>
    </source>
</evidence>
<evidence type="ECO:0000256" key="10">
    <source>
        <dbReference type="ARBA" id="ARBA00036320"/>
    </source>
</evidence>
<dbReference type="PRINTS" id="PR00722">
    <property type="entry name" value="CHYMOTRYPSIN"/>
</dbReference>